<sequence>MDDLSDGSDIEDVEYSFNESSVNKNELEDELEDSDDVPADPLARDQWMRGMFEEEEEVDLGEFVGFQDEWKMGSYHPCRKREFSRKPGVKIYLPDDATPLLVFSKMFTEELWLRLVTETNLYAEQSRNETPSSSKWTPVTMTEMKTFIGLCVAMGILQLPARRDHWRQKKWLFQTNFPEAMARDRFAMIWRYLHLQDNQANDVDRSDKLWKLRWFLNYLTSQFQSLYEVNGYVTVDESMVKFKGRLAFCQYLPLMVLSNYHDPTEKGSVRRRRQGGTQTAVVVPACLSDYQKYMKGVDLLDQMIGYYQFQHRSKKWWRRLFFFFLAAGCYNAYVAARCAGGNTFKYKSGYKDWLEDLAQELVTPVTARSAPQCSSGPVGATSEDDCEKIFEKRKVCRECALSRSGTDVRARATVYGCRQCNEALHIECFGKHVRRHH</sequence>
<proteinExistence type="predicted"/>
<feature type="domain" description="PiggyBac transposable element-derived protein" evidence="2">
    <location>
        <begin position="256"/>
        <end position="333"/>
    </location>
</feature>
<feature type="region of interest" description="Disordered" evidence="1">
    <location>
        <begin position="1"/>
        <end position="40"/>
    </location>
</feature>
<feature type="compositionally biased region" description="Acidic residues" evidence="1">
    <location>
        <begin position="27"/>
        <end position="38"/>
    </location>
</feature>
<evidence type="ECO:0000313" key="3">
    <source>
        <dbReference type="EMBL" id="KAJ8410038.1"/>
    </source>
</evidence>
<gene>
    <name evidence="3" type="ORF">AAFF_G00210790</name>
</gene>
<name>A0AAD7WV04_9TELE</name>
<feature type="compositionally biased region" description="Acidic residues" evidence="1">
    <location>
        <begin position="1"/>
        <end position="14"/>
    </location>
</feature>
<feature type="domain" description="PiggyBac transposable element-derived protein" evidence="2">
    <location>
        <begin position="98"/>
        <end position="253"/>
    </location>
</feature>
<dbReference type="AlphaFoldDB" id="A0AAD7WV04"/>
<dbReference type="InterPro" id="IPR029526">
    <property type="entry name" value="PGBD"/>
</dbReference>
<evidence type="ECO:0000259" key="2">
    <source>
        <dbReference type="Pfam" id="PF13843"/>
    </source>
</evidence>
<keyword evidence="4" id="KW-1185">Reference proteome</keyword>
<evidence type="ECO:0000256" key="1">
    <source>
        <dbReference type="SAM" id="MobiDB-lite"/>
    </source>
</evidence>
<dbReference type="Pfam" id="PF13843">
    <property type="entry name" value="DDE_Tnp_1_7"/>
    <property type="match status" value="2"/>
</dbReference>
<comment type="caution">
    <text evidence="3">The sequence shown here is derived from an EMBL/GenBank/DDBJ whole genome shotgun (WGS) entry which is preliminary data.</text>
</comment>
<dbReference type="Proteomes" id="UP001221898">
    <property type="component" value="Unassembled WGS sequence"/>
</dbReference>
<evidence type="ECO:0000313" key="4">
    <source>
        <dbReference type="Proteomes" id="UP001221898"/>
    </source>
</evidence>
<organism evidence="3 4">
    <name type="scientific">Aldrovandia affinis</name>
    <dbReference type="NCBI Taxonomy" id="143900"/>
    <lineage>
        <taxon>Eukaryota</taxon>
        <taxon>Metazoa</taxon>
        <taxon>Chordata</taxon>
        <taxon>Craniata</taxon>
        <taxon>Vertebrata</taxon>
        <taxon>Euteleostomi</taxon>
        <taxon>Actinopterygii</taxon>
        <taxon>Neopterygii</taxon>
        <taxon>Teleostei</taxon>
        <taxon>Notacanthiformes</taxon>
        <taxon>Halosauridae</taxon>
        <taxon>Aldrovandia</taxon>
    </lineage>
</organism>
<dbReference type="PANTHER" id="PTHR46599">
    <property type="entry name" value="PIGGYBAC TRANSPOSABLE ELEMENT-DERIVED PROTEIN 4"/>
    <property type="match status" value="1"/>
</dbReference>
<accession>A0AAD7WV04</accession>
<dbReference type="PANTHER" id="PTHR46599:SF3">
    <property type="entry name" value="PIGGYBAC TRANSPOSABLE ELEMENT-DERIVED PROTEIN 4"/>
    <property type="match status" value="1"/>
</dbReference>
<reference evidence="3" key="1">
    <citation type="journal article" date="2023" name="Science">
        <title>Genome structures resolve the early diversification of teleost fishes.</title>
        <authorList>
            <person name="Parey E."/>
            <person name="Louis A."/>
            <person name="Montfort J."/>
            <person name="Bouchez O."/>
            <person name="Roques C."/>
            <person name="Iampietro C."/>
            <person name="Lluch J."/>
            <person name="Castinel A."/>
            <person name="Donnadieu C."/>
            <person name="Desvignes T."/>
            <person name="Floi Bucao C."/>
            <person name="Jouanno E."/>
            <person name="Wen M."/>
            <person name="Mejri S."/>
            <person name="Dirks R."/>
            <person name="Jansen H."/>
            <person name="Henkel C."/>
            <person name="Chen W.J."/>
            <person name="Zahm M."/>
            <person name="Cabau C."/>
            <person name="Klopp C."/>
            <person name="Thompson A.W."/>
            <person name="Robinson-Rechavi M."/>
            <person name="Braasch I."/>
            <person name="Lecointre G."/>
            <person name="Bobe J."/>
            <person name="Postlethwait J.H."/>
            <person name="Berthelot C."/>
            <person name="Roest Crollius H."/>
            <person name="Guiguen Y."/>
        </authorList>
    </citation>
    <scope>NUCLEOTIDE SEQUENCE</scope>
    <source>
        <strain evidence="3">NC1722</strain>
    </source>
</reference>
<protein>
    <recommendedName>
        <fullName evidence="2">PiggyBac transposable element-derived protein domain-containing protein</fullName>
    </recommendedName>
</protein>
<dbReference type="EMBL" id="JAINUG010000028">
    <property type="protein sequence ID" value="KAJ8410038.1"/>
    <property type="molecule type" value="Genomic_DNA"/>
</dbReference>